<evidence type="ECO:0000313" key="3">
    <source>
        <dbReference type="EMBL" id="QGQ23226.1"/>
    </source>
</evidence>
<dbReference type="PANTHER" id="PTHR48081:SF3">
    <property type="entry name" value="ALPHA_BETA HYDROLASE FOLD-3 DOMAIN-CONTAINING PROTEIN"/>
    <property type="match status" value="1"/>
</dbReference>
<dbReference type="Gene3D" id="3.40.50.1820">
    <property type="entry name" value="alpha/beta hydrolase"/>
    <property type="match status" value="1"/>
</dbReference>
<keyword evidence="1 3" id="KW-0378">Hydrolase</keyword>
<dbReference type="PANTHER" id="PTHR48081">
    <property type="entry name" value="AB HYDROLASE SUPERFAMILY PROTEIN C4A8.06C"/>
    <property type="match status" value="1"/>
</dbReference>
<feature type="domain" description="BD-FAE-like" evidence="2">
    <location>
        <begin position="66"/>
        <end position="291"/>
    </location>
</feature>
<protein>
    <submittedName>
        <fullName evidence="3">Alpha/beta hydrolase</fullName>
    </submittedName>
</protein>
<dbReference type="Pfam" id="PF20434">
    <property type="entry name" value="BD-FAE"/>
    <property type="match status" value="1"/>
</dbReference>
<dbReference type="SUPFAM" id="SSF53474">
    <property type="entry name" value="alpha/beta-Hydrolases"/>
    <property type="match status" value="1"/>
</dbReference>
<dbReference type="GO" id="GO:0016787">
    <property type="term" value="F:hydrolase activity"/>
    <property type="evidence" value="ECO:0007669"/>
    <property type="project" value="UniProtKB-KW"/>
</dbReference>
<dbReference type="InterPro" id="IPR029058">
    <property type="entry name" value="AB_hydrolase_fold"/>
</dbReference>
<dbReference type="Proteomes" id="UP000427281">
    <property type="component" value="Chromosome"/>
</dbReference>
<dbReference type="KEGG" id="gim:F1728_11325"/>
<sequence length="334" mass="37032">MIPQGASAMSTLLNRRQMLGVCAAGASTLCLPSLTRAKQAKTKMKTFTFKKVGNLEIKADVHRADDNQTRPVMVWFHGGALIVGHRGGVSGRVLKDMLNAGYTVVSFDYRLAPETKLPEIIADLEDGFTWLHEKGPDLFNVDTSKVAVSGGSAGGCLTMIAGYRAQPQPTVLVPFWGYGDLIGDWIGKPSPHDRHQTDITKAEALQQVGDGVIADSRESQKNRGEFYKYCRQHGTWPQAISGWDHHRNPEKFYPYMTLKNVTKDYPPTLMVHGTKDTDVPYEQSTLMAEQLKQHGVEHQLVTIPGGEHGLVGGDPKLIEAAYQQAFQFMHERMR</sequence>
<evidence type="ECO:0000313" key="4">
    <source>
        <dbReference type="Proteomes" id="UP000427281"/>
    </source>
</evidence>
<gene>
    <name evidence="3" type="ORF">F1728_11325</name>
</gene>
<evidence type="ECO:0000259" key="2">
    <source>
        <dbReference type="Pfam" id="PF20434"/>
    </source>
</evidence>
<dbReference type="EMBL" id="CP043930">
    <property type="protein sequence ID" value="QGQ23226.1"/>
    <property type="molecule type" value="Genomic_DNA"/>
</dbReference>
<dbReference type="InterPro" id="IPR050300">
    <property type="entry name" value="GDXG_lipolytic_enzyme"/>
</dbReference>
<organism evidence="3 4">
    <name type="scientific">Gimesia benthica</name>
    <dbReference type="NCBI Taxonomy" id="2608982"/>
    <lineage>
        <taxon>Bacteria</taxon>
        <taxon>Pseudomonadati</taxon>
        <taxon>Planctomycetota</taxon>
        <taxon>Planctomycetia</taxon>
        <taxon>Planctomycetales</taxon>
        <taxon>Planctomycetaceae</taxon>
        <taxon>Gimesia</taxon>
    </lineage>
</organism>
<evidence type="ECO:0000256" key="1">
    <source>
        <dbReference type="ARBA" id="ARBA00022801"/>
    </source>
</evidence>
<keyword evidence="4" id="KW-1185">Reference proteome</keyword>
<dbReference type="AlphaFoldDB" id="A0A6I6AB61"/>
<dbReference type="InterPro" id="IPR049492">
    <property type="entry name" value="BD-FAE-like_dom"/>
</dbReference>
<proteinExistence type="predicted"/>
<accession>A0A6I6AB61</accession>
<reference evidence="3 4" key="1">
    <citation type="submission" date="2019-09" db="EMBL/GenBank/DDBJ databases">
        <title>Gimesia benthica sp. nov., a novel bacterium isolated from deep-sea water of the Northwest Indian Ocean.</title>
        <authorList>
            <person name="Dai X."/>
        </authorList>
    </citation>
    <scope>NUCLEOTIDE SEQUENCE [LARGE SCALE GENOMIC DNA]</scope>
    <source>
        <strain evidence="3 4">E7</strain>
    </source>
</reference>
<name>A0A6I6AB61_9PLAN</name>